<protein>
    <submittedName>
        <fullName evidence="1">Uncharacterized protein</fullName>
    </submittedName>
</protein>
<dbReference type="AlphaFoldDB" id="A0A4Y2HJW4"/>
<accession>A0A4Y2HJW4</accession>
<comment type="caution">
    <text evidence="1">The sequence shown here is derived from an EMBL/GenBank/DDBJ whole genome shotgun (WGS) entry which is preliminary data.</text>
</comment>
<name>A0A4Y2HJW4_ARAVE</name>
<sequence length="82" mass="9002">MDFPSQVSQEGVLVAATLVDLEREAIPIRVLNLNNKPKFLDKGAVIATCEPVLDIVACPQEFSGAQHLQSTLENIEILNEEQ</sequence>
<evidence type="ECO:0000313" key="1">
    <source>
        <dbReference type="EMBL" id="GBM65528.1"/>
    </source>
</evidence>
<reference evidence="1 2" key="1">
    <citation type="journal article" date="2019" name="Sci. Rep.">
        <title>Orb-weaving spider Araneus ventricosus genome elucidates the spidroin gene catalogue.</title>
        <authorList>
            <person name="Kono N."/>
            <person name="Nakamura H."/>
            <person name="Ohtoshi R."/>
            <person name="Moran D.A.P."/>
            <person name="Shinohara A."/>
            <person name="Yoshida Y."/>
            <person name="Fujiwara M."/>
            <person name="Mori M."/>
            <person name="Tomita M."/>
            <person name="Arakawa K."/>
        </authorList>
    </citation>
    <scope>NUCLEOTIDE SEQUENCE [LARGE SCALE GENOMIC DNA]</scope>
</reference>
<organism evidence="1 2">
    <name type="scientific">Araneus ventricosus</name>
    <name type="common">Orbweaver spider</name>
    <name type="synonym">Epeira ventricosa</name>
    <dbReference type="NCBI Taxonomy" id="182803"/>
    <lineage>
        <taxon>Eukaryota</taxon>
        <taxon>Metazoa</taxon>
        <taxon>Ecdysozoa</taxon>
        <taxon>Arthropoda</taxon>
        <taxon>Chelicerata</taxon>
        <taxon>Arachnida</taxon>
        <taxon>Araneae</taxon>
        <taxon>Araneomorphae</taxon>
        <taxon>Entelegynae</taxon>
        <taxon>Araneoidea</taxon>
        <taxon>Araneidae</taxon>
        <taxon>Araneus</taxon>
    </lineage>
</organism>
<gene>
    <name evidence="1" type="ORF">AVEN_83380_1</name>
</gene>
<dbReference type="EMBL" id="BGPR01001982">
    <property type="protein sequence ID" value="GBM65528.1"/>
    <property type="molecule type" value="Genomic_DNA"/>
</dbReference>
<dbReference type="OrthoDB" id="6783748at2759"/>
<proteinExistence type="predicted"/>
<evidence type="ECO:0000313" key="2">
    <source>
        <dbReference type="Proteomes" id="UP000499080"/>
    </source>
</evidence>
<dbReference type="Proteomes" id="UP000499080">
    <property type="component" value="Unassembled WGS sequence"/>
</dbReference>
<keyword evidence="2" id="KW-1185">Reference proteome</keyword>